<dbReference type="Proteomes" id="UP000664940">
    <property type="component" value="Unassembled WGS sequence"/>
</dbReference>
<proteinExistence type="predicted"/>
<feature type="compositionally biased region" description="Basic and acidic residues" evidence="1">
    <location>
        <begin position="51"/>
        <end position="60"/>
    </location>
</feature>
<evidence type="ECO:0000313" key="3">
    <source>
        <dbReference type="Proteomes" id="UP000664940"/>
    </source>
</evidence>
<evidence type="ECO:0000256" key="1">
    <source>
        <dbReference type="SAM" id="MobiDB-lite"/>
    </source>
</evidence>
<dbReference type="AlphaFoldDB" id="A0A834EJY9"/>
<name>A0A834EJY9_9CHIR</name>
<feature type="region of interest" description="Disordered" evidence="1">
    <location>
        <begin position="51"/>
        <end position="70"/>
    </location>
</feature>
<sequence length="178" mass="19076">MERDEFLMEGFSVGPLVAGGPCLYLKAQLGVAPLWGARVRMGLQGKGCEERTVQSKDGKHLPTRSQQLGKLKTPGKEGQVQCVCVCVCVCVRMHLHVYACMCVQKHALVWTLGQGRNSHSSCSHFPNTPCALDGATCTRGLSLSLPPASTLSPTRLTRPAPDCPGPCLESTLVLECAK</sequence>
<comment type="caution">
    <text evidence="2">The sequence shown here is derived from an EMBL/GenBank/DDBJ whole genome shotgun (WGS) entry which is preliminary data.</text>
</comment>
<protein>
    <submittedName>
        <fullName evidence="2">Uncharacterized protein</fullName>
    </submittedName>
</protein>
<organism evidence="2 3">
    <name type="scientific">Phyllostomus discolor</name>
    <name type="common">pale spear-nosed bat</name>
    <dbReference type="NCBI Taxonomy" id="89673"/>
    <lineage>
        <taxon>Eukaryota</taxon>
        <taxon>Metazoa</taxon>
        <taxon>Chordata</taxon>
        <taxon>Craniata</taxon>
        <taxon>Vertebrata</taxon>
        <taxon>Euteleostomi</taxon>
        <taxon>Mammalia</taxon>
        <taxon>Eutheria</taxon>
        <taxon>Laurasiatheria</taxon>
        <taxon>Chiroptera</taxon>
        <taxon>Yangochiroptera</taxon>
        <taxon>Phyllostomidae</taxon>
        <taxon>Phyllostominae</taxon>
        <taxon>Phyllostomus</taxon>
    </lineage>
</organism>
<evidence type="ECO:0000313" key="2">
    <source>
        <dbReference type="EMBL" id="KAF6120041.1"/>
    </source>
</evidence>
<gene>
    <name evidence="2" type="ORF">HJG60_010367</name>
</gene>
<dbReference type="EMBL" id="JABVXQ010000003">
    <property type="protein sequence ID" value="KAF6120041.1"/>
    <property type="molecule type" value="Genomic_DNA"/>
</dbReference>
<accession>A0A834EJY9</accession>
<reference evidence="2 3" key="1">
    <citation type="journal article" date="2020" name="Nature">
        <title>Six reference-quality genomes reveal evolution of bat adaptations.</title>
        <authorList>
            <person name="Jebb D."/>
            <person name="Huang Z."/>
            <person name="Pippel M."/>
            <person name="Hughes G.M."/>
            <person name="Lavrichenko K."/>
            <person name="Devanna P."/>
            <person name="Winkler S."/>
            <person name="Jermiin L.S."/>
            <person name="Skirmuntt E.C."/>
            <person name="Katzourakis A."/>
            <person name="Burkitt-Gray L."/>
            <person name="Ray D.A."/>
            <person name="Sullivan K.A.M."/>
            <person name="Roscito J.G."/>
            <person name="Kirilenko B.M."/>
            <person name="Davalos L.M."/>
            <person name="Corthals A.P."/>
            <person name="Power M.L."/>
            <person name="Jones G."/>
            <person name="Ransome R.D."/>
            <person name="Dechmann D.K.N."/>
            <person name="Locatelli A.G."/>
            <person name="Puechmaille S.J."/>
            <person name="Fedrigo O."/>
            <person name="Jarvis E.D."/>
            <person name="Hiller M."/>
            <person name="Vernes S.C."/>
            <person name="Myers E.W."/>
            <person name="Teeling E.C."/>
        </authorList>
    </citation>
    <scope>NUCLEOTIDE SEQUENCE [LARGE SCALE GENOMIC DNA]</scope>
    <source>
        <strain evidence="2">Bat1K_MPI-CBG_1</strain>
    </source>
</reference>